<dbReference type="OrthoDB" id="6090360at2759"/>
<dbReference type="CTD" id="4284"/>
<dbReference type="KEGG" id="apln:108736817"/>
<organism evidence="1 2">
    <name type="scientific">Agrilus planipennis</name>
    <name type="common">Emerald ash borer</name>
    <name type="synonym">Agrilus marcopoli</name>
    <dbReference type="NCBI Taxonomy" id="224129"/>
    <lineage>
        <taxon>Eukaryota</taxon>
        <taxon>Metazoa</taxon>
        <taxon>Ecdysozoa</taxon>
        <taxon>Arthropoda</taxon>
        <taxon>Hexapoda</taxon>
        <taxon>Insecta</taxon>
        <taxon>Pterygota</taxon>
        <taxon>Neoptera</taxon>
        <taxon>Endopterygota</taxon>
        <taxon>Coleoptera</taxon>
        <taxon>Polyphaga</taxon>
        <taxon>Elateriformia</taxon>
        <taxon>Buprestoidea</taxon>
        <taxon>Buprestidae</taxon>
        <taxon>Agrilinae</taxon>
        <taxon>Agrilus</taxon>
    </lineage>
</organism>
<dbReference type="RefSeq" id="XP_018324903.1">
    <property type="nucleotide sequence ID" value="XM_018469401.1"/>
</dbReference>
<dbReference type="InParanoid" id="A0A1W4WXN0"/>
<accession>A0A1W4WXN0</accession>
<reference evidence="2" key="1">
    <citation type="submission" date="2025-08" db="UniProtKB">
        <authorList>
            <consortium name="RefSeq"/>
        </authorList>
    </citation>
    <scope>IDENTIFICATION</scope>
    <source>
        <tissue evidence="2">Entire body</tissue>
    </source>
</reference>
<gene>
    <name evidence="2" type="primary">LOC108736817</name>
</gene>
<evidence type="ECO:0000313" key="2">
    <source>
        <dbReference type="RefSeq" id="XP_018324903.1"/>
    </source>
</evidence>
<protein>
    <submittedName>
        <fullName evidence="2">Allatostatins MIP</fullName>
    </submittedName>
</protein>
<evidence type="ECO:0000313" key="1">
    <source>
        <dbReference type="Proteomes" id="UP000192223"/>
    </source>
</evidence>
<dbReference type="STRING" id="224129.A0A1W4WXN0"/>
<name>A0A1W4WXN0_AGRPL</name>
<sequence>MPGGWGKRSSVNDDYILNNLVDGISDDGPIPEYSYFVDNENDDEKRAWNNLHSTGWGKRSARRWGNFKGAWGKREPAWTNLKGIWGKRSGSLQ</sequence>
<dbReference type="AlphaFoldDB" id="A0A1W4WXN0"/>
<dbReference type="GeneID" id="108736817"/>
<dbReference type="Proteomes" id="UP000192223">
    <property type="component" value="Unplaced"/>
</dbReference>
<keyword evidence="1" id="KW-1185">Reference proteome</keyword>
<proteinExistence type="predicted"/>